<gene>
    <name evidence="3" type="ORF">HYG87_02150</name>
</gene>
<dbReference type="GeneID" id="64819528"/>
<evidence type="ECO:0000313" key="3">
    <source>
        <dbReference type="EMBL" id="QUH22655.1"/>
    </source>
</evidence>
<dbReference type="Gene3D" id="3.30.450.20">
    <property type="entry name" value="PAS domain"/>
    <property type="match status" value="3"/>
</dbReference>
<dbReference type="InterPro" id="IPR000700">
    <property type="entry name" value="PAS-assoc_C"/>
</dbReference>
<protein>
    <submittedName>
        <fullName evidence="3">PAS domain S-box protein</fullName>
    </submittedName>
</protein>
<keyword evidence="4" id="KW-1185">Reference proteome</keyword>
<reference evidence="3" key="1">
    <citation type="submission" date="2020-07" db="EMBL/GenBank/DDBJ databases">
        <title>Methanobacterium. sp. MethCan genome.</title>
        <authorList>
            <person name="Postec A."/>
            <person name="Quemeneur M."/>
        </authorList>
    </citation>
    <scope>NUCLEOTIDE SEQUENCE</scope>
    <source>
        <strain evidence="3">MethCAN</strain>
    </source>
</reference>
<dbReference type="InterPro" id="IPR035965">
    <property type="entry name" value="PAS-like_dom_sf"/>
</dbReference>
<dbReference type="SUPFAM" id="SSF55785">
    <property type="entry name" value="PYP-like sensor domain (PAS domain)"/>
    <property type="match status" value="3"/>
</dbReference>
<organism evidence="3 4">
    <name type="scientific">Methanobacterium alkalithermotolerans</name>
    <dbReference type="NCBI Taxonomy" id="2731220"/>
    <lineage>
        <taxon>Archaea</taxon>
        <taxon>Methanobacteriati</taxon>
        <taxon>Methanobacteriota</taxon>
        <taxon>Methanomada group</taxon>
        <taxon>Methanobacteria</taxon>
        <taxon>Methanobacteriales</taxon>
        <taxon>Methanobacteriaceae</taxon>
        <taxon>Methanobacterium</taxon>
    </lineage>
</organism>
<feature type="domain" description="PAC" evidence="2">
    <location>
        <begin position="91"/>
        <end position="143"/>
    </location>
</feature>
<feature type="domain" description="PAC" evidence="2">
    <location>
        <begin position="214"/>
        <end position="266"/>
    </location>
</feature>
<feature type="domain" description="PAS" evidence="1">
    <location>
        <begin position="17"/>
        <end position="87"/>
    </location>
</feature>
<evidence type="ECO:0000313" key="4">
    <source>
        <dbReference type="Proteomes" id="UP000681041"/>
    </source>
</evidence>
<dbReference type="SMART" id="SM00086">
    <property type="entry name" value="PAC"/>
    <property type="match status" value="3"/>
</dbReference>
<accession>A0A8T8K575</accession>
<dbReference type="PANTHER" id="PTHR44757:SF2">
    <property type="entry name" value="BIOFILM ARCHITECTURE MAINTENANCE PROTEIN MBAA"/>
    <property type="match status" value="1"/>
</dbReference>
<dbReference type="Proteomes" id="UP000681041">
    <property type="component" value="Chromosome"/>
</dbReference>
<evidence type="ECO:0000259" key="1">
    <source>
        <dbReference type="PROSITE" id="PS50112"/>
    </source>
</evidence>
<sequence length="430" mass="49945">MGLDLTQDDSDYLNNPLEEKFKLAFENAPIGMCLLDLNGYYVIVNQAFSRMLGYTPQELTQKTYRDITHPDDLPKNKQWFQEILEGKKDHYKLQKRYIHHDGAIIWAEVLARLIRDDKGQPLYFDTHVTDISLIKEQNELIRFQAMALSQVHDAVVAADNDNQIIYWNKGAEELYGVNFQDALGEDLNEVNEYQWIHPEDEKDAQKSLETKGTWRGENKHRTREGKELIVESTLSVLKNEKDQKIGVLSVVRDITQRKLMERELKKSEENYRSLVEMARTGVIFMDLTGKMEYINPHFAQLLGFKLKKIRGTNFFDFLDSSQQQKAINYLKNVKDGFRGSVELGFTPKNKKPTWTLISFNMVNDAHGEQVGYIGIVMDINSRKGVERSLMEAVQERDEILQFYINNLHGVIKQVFTKDLKDSNHLKTQLT</sequence>
<dbReference type="Pfam" id="PF13426">
    <property type="entry name" value="PAS_9"/>
    <property type="match status" value="2"/>
</dbReference>
<dbReference type="KEGG" id="meme:HYG87_02150"/>
<dbReference type="InterPro" id="IPR000014">
    <property type="entry name" value="PAS"/>
</dbReference>
<dbReference type="EMBL" id="CP058560">
    <property type="protein sequence ID" value="QUH22655.1"/>
    <property type="molecule type" value="Genomic_DNA"/>
</dbReference>
<dbReference type="RefSeq" id="WP_211533599.1">
    <property type="nucleotide sequence ID" value="NZ_CP058560.1"/>
</dbReference>
<feature type="domain" description="PAS" evidence="1">
    <location>
        <begin position="147"/>
        <end position="209"/>
    </location>
</feature>
<dbReference type="OrthoDB" id="135748at2157"/>
<dbReference type="PROSITE" id="PS50113">
    <property type="entry name" value="PAC"/>
    <property type="match status" value="3"/>
</dbReference>
<dbReference type="SMART" id="SM00091">
    <property type="entry name" value="PAS"/>
    <property type="match status" value="3"/>
</dbReference>
<dbReference type="NCBIfam" id="TIGR00229">
    <property type="entry name" value="sensory_box"/>
    <property type="match status" value="3"/>
</dbReference>
<feature type="domain" description="PAC" evidence="2">
    <location>
        <begin position="339"/>
        <end position="391"/>
    </location>
</feature>
<dbReference type="PROSITE" id="PS50112">
    <property type="entry name" value="PAS"/>
    <property type="match status" value="3"/>
</dbReference>
<evidence type="ECO:0000259" key="2">
    <source>
        <dbReference type="PROSITE" id="PS50113"/>
    </source>
</evidence>
<dbReference type="InterPro" id="IPR013655">
    <property type="entry name" value="PAS_fold_3"/>
</dbReference>
<dbReference type="CDD" id="cd00130">
    <property type="entry name" value="PAS"/>
    <property type="match status" value="3"/>
</dbReference>
<dbReference type="InterPro" id="IPR001610">
    <property type="entry name" value="PAC"/>
</dbReference>
<dbReference type="Pfam" id="PF08447">
    <property type="entry name" value="PAS_3"/>
    <property type="match status" value="1"/>
</dbReference>
<dbReference type="AlphaFoldDB" id="A0A8T8K575"/>
<feature type="domain" description="PAS" evidence="1">
    <location>
        <begin position="267"/>
        <end position="337"/>
    </location>
</feature>
<proteinExistence type="predicted"/>
<dbReference type="InterPro" id="IPR052155">
    <property type="entry name" value="Biofilm_reg_signaling"/>
</dbReference>
<dbReference type="PANTHER" id="PTHR44757">
    <property type="entry name" value="DIGUANYLATE CYCLASE DGCP"/>
    <property type="match status" value="1"/>
</dbReference>
<name>A0A8T8K575_9EURY</name>